<evidence type="ECO:0000313" key="1">
    <source>
        <dbReference type="EMBL" id="PHV69695.1"/>
    </source>
</evidence>
<dbReference type="Proteomes" id="UP000224460">
    <property type="component" value="Unassembled WGS sequence"/>
</dbReference>
<reference evidence="1" key="1">
    <citation type="submission" date="2017-10" db="EMBL/GenBank/DDBJ databases">
        <title>Genome sequence of cellulolytic Lachnospiraceae bacterium XHS1971 isolated from hotspring sediment.</title>
        <authorList>
            <person name="Vasudevan G."/>
            <person name="Joshi A.J."/>
            <person name="Hivarkar S."/>
            <person name="Lanjekar V.B."/>
            <person name="Dhakephalkar P.K."/>
            <person name="Dagar S."/>
        </authorList>
    </citation>
    <scope>NUCLEOTIDE SEQUENCE</scope>
    <source>
        <strain evidence="1">XHS1971</strain>
    </source>
</reference>
<proteinExistence type="predicted"/>
<name>A0AC61D9Z4_9FIRM</name>
<accession>A0AC61D9Z4</accession>
<organism evidence="1 2">
    <name type="scientific">Sporanaerobium hydrogeniformans</name>
    <dbReference type="NCBI Taxonomy" id="3072179"/>
    <lineage>
        <taxon>Bacteria</taxon>
        <taxon>Bacillati</taxon>
        <taxon>Bacillota</taxon>
        <taxon>Clostridia</taxon>
        <taxon>Lachnospirales</taxon>
        <taxon>Lachnospiraceae</taxon>
        <taxon>Sporanaerobium</taxon>
    </lineage>
</organism>
<dbReference type="EMBL" id="PEDL01000020">
    <property type="protein sequence ID" value="PHV69695.1"/>
    <property type="molecule type" value="Genomic_DNA"/>
</dbReference>
<evidence type="ECO:0000313" key="2">
    <source>
        <dbReference type="Proteomes" id="UP000224460"/>
    </source>
</evidence>
<gene>
    <name evidence="1" type="ORF">CS063_14455</name>
</gene>
<comment type="caution">
    <text evidence="1">The sequence shown here is derived from an EMBL/GenBank/DDBJ whole genome shotgun (WGS) entry which is preliminary data.</text>
</comment>
<protein>
    <submittedName>
        <fullName evidence="1">Heavy metal transport/detoxification protein</fullName>
    </submittedName>
</protein>
<sequence length="68" mass="7599">MKKKIMIEGMSCEHCVAHVKEALEPMAKESVEVSLEGKYALLDTQSEDKDLIEALDEAGYDVKSIEKI</sequence>
<keyword evidence="2" id="KW-1185">Reference proteome</keyword>